<evidence type="ECO:0000313" key="5">
    <source>
        <dbReference type="EMBL" id="KAI3428839.1"/>
    </source>
</evidence>
<dbReference type="SUPFAM" id="SSF52540">
    <property type="entry name" value="P-loop containing nucleoside triphosphate hydrolases"/>
    <property type="match status" value="2"/>
</dbReference>
<dbReference type="AlphaFoldDB" id="A0A9D4TLU0"/>
<evidence type="ECO:0000313" key="6">
    <source>
        <dbReference type="Proteomes" id="UP001055712"/>
    </source>
</evidence>
<evidence type="ECO:0000256" key="2">
    <source>
        <dbReference type="SAM" id="MobiDB-lite"/>
    </source>
</evidence>
<proteinExistence type="predicted"/>
<protein>
    <submittedName>
        <fullName evidence="5">Uncharacterized protein</fullName>
    </submittedName>
</protein>
<keyword evidence="1" id="KW-0378">Hydrolase</keyword>
<dbReference type="PANTHER" id="PTHR10799">
    <property type="entry name" value="SNF2/RAD54 HELICASE FAMILY"/>
    <property type="match status" value="1"/>
</dbReference>
<sequence>MDNEAEGMGSFMALLEQEQPVQEVQPVQQRLGSLAQPGPGERGSAGAAASSGAALQQQQQELIQQQRQQQLAQQQQQLYTAFQSTNFAQPASALQQPAMAVGNGQHMFNMRPATAGSAQASPALAGMPYAMPATLGVQGEPAAKRQAIDPRVLVQQVPYQPSPQMQQLNALPPGMTGVMAALNPQQQQMSLMMQLQQQRQAATGGYAYTPALAAQAATMNAAMNMRVSVDKGRQTDYDQQFEAEDTTAKDHADEVMKRCEDVTKMLRKTLGKHTDGDRFGATNDDGEVEYHQVEQPQMIEACGDTARYLKPYQVVGINFLMLLYRSKVSGAILADEMGLGKTAQLIAYLGCIRKIENDPGPHLVVVPASLLENWQRELRRWCPALKVVVYYGKHRAVVRKRLATLRERMVKGEEVQDDLSDLADPALLAELAQTYKLAEAAAAANDGSDHDDDPYGAGEAHESDDEFDIDREKAGDDGEAAPDAEPPEWDINAKLQPAPFNVMLTCYTLFERDSPEQRLDRGFLEKWRWSHLIMDEAHALKNRNASRTTRLRRVSNASRRRIMMTGTPLQNDLSELQNLLHFLLPSVFSAQGFEDLAEMLQGDDGEIAKLTERMKSLLGPFVLRRLKQEVAGQLTTKSHATEFIEMTEEQHELYAASVRQMRSQITGKAAVAATDRSNKGVEKFLRTLGAKKISHMFTHLRKIAQHPLLVRSNYTDEQVAAVARLAYERQLFGGAATERRVRDELLNYSDFSLHAFCYSAGPDFAQFRLSQQHMMASTKFRFLEALLTKLKSVGSRPLIFSQWTAVLDIMEWLMEVMQFRYVRLDGSTAVDERLSTVDRFNHNDDVFAFLLSTRAGGQGLNLTGADTVILHDVDFNPQIDRQAEDRCHRLGQTRPVMVYRLITKNSVDQNIYNLSQRKLRMDSAVLDGITTGKGGKADETQQMGFILHSLLMTGDGQKEGDAATNGA</sequence>
<dbReference type="OrthoDB" id="1738433at2759"/>
<dbReference type="InterPro" id="IPR038718">
    <property type="entry name" value="SNF2-like_sf"/>
</dbReference>
<dbReference type="SMART" id="SM00490">
    <property type="entry name" value="HELICc"/>
    <property type="match status" value="1"/>
</dbReference>
<feature type="region of interest" description="Disordered" evidence="2">
    <location>
        <begin position="1"/>
        <end position="53"/>
    </location>
</feature>
<gene>
    <name evidence="5" type="ORF">D9Q98_007656</name>
</gene>
<dbReference type="InterPro" id="IPR049730">
    <property type="entry name" value="SNF2/RAD54-like_C"/>
</dbReference>
<dbReference type="CDD" id="cd18793">
    <property type="entry name" value="SF2_C_SNF"/>
    <property type="match status" value="1"/>
</dbReference>
<dbReference type="PROSITE" id="PS51192">
    <property type="entry name" value="HELICASE_ATP_BIND_1"/>
    <property type="match status" value="1"/>
</dbReference>
<reference evidence="5" key="2">
    <citation type="submission" date="2020-11" db="EMBL/GenBank/DDBJ databases">
        <authorList>
            <person name="Cecchin M."/>
            <person name="Marcolungo L."/>
            <person name="Rossato M."/>
            <person name="Girolomoni L."/>
            <person name="Cosentino E."/>
            <person name="Cuine S."/>
            <person name="Li-Beisson Y."/>
            <person name="Delledonne M."/>
            <person name="Ballottari M."/>
        </authorList>
    </citation>
    <scope>NUCLEOTIDE SEQUENCE</scope>
    <source>
        <strain evidence="5">211/11P</strain>
        <tissue evidence="5">Whole cell</tissue>
    </source>
</reference>
<dbReference type="Gene3D" id="3.40.50.10810">
    <property type="entry name" value="Tandem AAA-ATPase domain"/>
    <property type="match status" value="2"/>
</dbReference>
<dbReference type="InterPro" id="IPR027417">
    <property type="entry name" value="P-loop_NTPase"/>
</dbReference>
<feature type="compositionally biased region" description="Low complexity" evidence="2">
    <location>
        <begin position="44"/>
        <end position="53"/>
    </location>
</feature>
<dbReference type="Pfam" id="PF00176">
    <property type="entry name" value="SNF2-rel_dom"/>
    <property type="match status" value="1"/>
</dbReference>
<organism evidence="5 6">
    <name type="scientific">Chlorella vulgaris</name>
    <name type="common">Green alga</name>
    <dbReference type="NCBI Taxonomy" id="3077"/>
    <lineage>
        <taxon>Eukaryota</taxon>
        <taxon>Viridiplantae</taxon>
        <taxon>Chlorophyta</taxon>
        <taxon>core chlorophytes</taxon>
        <taxon>Trebouxiophyceae</taxon>
        <taxon>Chlorellales</taxon>
        <taxon>Chlorellaceae</taxon>
        <taxon>Chlorella clade</taxon>
        <taxon>Chlorella</taxon>
    </lineage>
</organism>
<dbReference type="Proteomes" id="UP001055712">
    <property type="component" value="Unassembled WGS sequence"/>
</dbReference>
<dbReference type="PROSITE" id="PS51194">
    <property type="entry name" value="HELICASE_CTER"/>
    <property type="match status" value="1"/>
</dbReference>
<evidence type="ECO:0000256" key="1">
    <source>
        <dbReference type="ARBA" id="ARBA00022801"/>
    </source>
</evidence>
<dbReference type="CDD" id="cd17919">
    <property type="entry name" value="DEXHc_Snf"/>
    <property type="match status" value="1"/>
</dbReference>
<dbReference type="GO" id="GO:0016787">
    <property type="term" value="F:hydrolase activity"/>
    <property type="evidence" value="ECO:0007669"/>
    <property type="project" value="UniProtKB-KW"/>
</dbReference>
<feature type="compositionally biased region" description="Low complexity" evidence="2">
    <location>
        <begin position="16"/>
        <end position="29"/>
    </location>
</feature>
<feature type="domain" description="Helicase C-terminal" evidence="4">
    <location>
        <begin position="782"/>
        <end position="930"/>
    </location>
</feature>
<dbReference type="GO" id="GO:0005524">
    <property type="term" value="F:ATP binding"/>
    <property type="evidence" value="ECO:0007669"/>
    <property type="project" value="InterPro"/>
</dbReference>
<dbReference type="Pfam" id="PF00271">
    <property type="entry name" value="Helicase_C"/>
    <property type="match status" value="1"/>
</dbReference>
<reference evidence="5" key="1">
    <citation type="journal article" date="2019" name="Plant J.">
        <title>Chlorella vulgaris genome assembly and annotation reveals the molecular basis for metabolic acclimation to high light conditions.</title>
        <authorList>
            <person name="Cecchin M."/>
            <person name="Marcolungo L."/>
            <person name="Rossato M."/>
            <person name="Girolomoni L."/>
            <person name="Cosentino E."/>
            <person name="Cuine S."/>
            <person name="Li-Beisson Y."/>
            <person name="Delledonne M."/>
            <person name="Ballottari M."/>
        </authorList>
    </citation>
    <scope>NUCLEOTIDE SEQUENCE</scope>
    <source>
        <strain evidence="5">211/11P</strain>
    </source>
</reference>
<dbReference type="InterPro" id="IPR014001">
    <property type="entry name" value="Helicase_ATP-bd"/>
</dbReference>
<accession>A0A9D4TLU0</accession>
<name>A0A9D4TLU0_CHLVU</name>
<evidence type="ECO:0000259" key="3">
    <source>
        <dbReference type="PROSITE" id="PS51192"/>
    </source>
</evidence>
<dbReference type="InterPro" id="IPR001650">
    <property type="entry name" value="Helicase_C-like"/>
</dbReference>
<feature type="compositionally biased region" description="Acidic residues" evidence="2">
    <location>
        <begin position="477"/>
        <end position="488"/>
    </location>
</feature>
<evidence type="ECO:0000259" key="4">
    <source>
        <dbReference type="PROSITE" id="PS51194"/>
    </source>
</evidence>
<keyword evidence="6" id="KW-1185">Reference proteome</keyword>
<feature type="region of interest" description="Disordered" evidence="2">
    <location>
        <begin position="442"/>
        <end position="492"/>
    </location>
</feature>
<dbReference type="SMART" id="SM00487">
    <property type="entry name" value="DEXDc"/>
    <property type="match status" value="1"/>
</dbReference>
<dbReference type="InterPro" id="IPR000330">
    <property type="entry name" value="SNF2_N"/>
</dbReference>
<feature type="domain" description="Helicase ATP-binding" evidence="3">
    <location>
        <begin position="322"/>
        <end position="586"/>
    </location>
</feature>
<dbReference type="Gene3D" id="3.40.50.300">
    <property type="entry name" value="P-loop containing nucleotide triphosphate hydrolases"/>
    <property type="match status" value="1"/>
</dbReference>
<comment type="caution">
    <text evidence="5">The sequence shown here is derived from an EMBL/GenBank/DDBJ whole genome shotgun (WGS) entry which is preliminary data.</text>
</comment>
<dbReference type="EMBL" id="SIDB01000009">
    <property type="protein sequence ID" value="KAI3428839.1"/>
    <property type="molecule type" value="Genomic_DNA"/>
</dbReference>